<gene>
    <name evidence="11 14" type="primary">folD</name>
    <name evidence="14" type="ORF">ACFQ5J_03730</name>
</gene>
<dbReference type="PROSITE" id="PS00767">
    <property type="entry name" value="THF_DHG_CYH_2"/>
    <property type="match status" value="1"/>
</dbReference>
<dbReference type="RefSeq" id="WP_125750575.1">
    <property type="nucleotide sequence ID" value="NZ_JBHTON010000007.1"/>
</dbReference>
<evidence type="ECO:0000256" key="2">
    <source>
        <dbReference type="ARBA" id="ARBA00022563"/>
    </source>
</evidence>
<organism evidence="14 15">
    <name type="scientific">Lacticaseibacillus baoqingensis</name>
    <dbReference type="NCBI Taxonomy" id="2486013"/>
    <lineage>
        <taxon>Bacteria</taxon>
        <taxon>Bacillati</taxon>
        <taxon>Bacillota</taxon>
        <taxon>Bacilli</taxon>
        <taxon>Lactobacillales</taxon>
        <taxon>Lactobacillaceae</taxon>
        <taxon>Lacticaseibacillus</taxon>
    </lineage>
</organism>
<dbReference type="InterPro" id="IPR000672">
    <property type="entry name" value="THF_DH/CycHdrlase"/>
</dbReference>
<name>A0ABW4E779_9LACO</name>
<dbReference type="InterPro" id="IPR020631">
    <property type="entry name" value="THF_DH/CycHdrlase_NAD-bd_dom"/>
</dbReference>
<dbReference type="GO" id="GO:0004488">
    <property type="term" value="F:methylenetetrahydrofolate dehydrogenase (NADP+) activity"/>
    <property type="evidence" value="ECO:0007669"/>
    <property type="project" value="UniProtKB-EC"/>
</dbReference>
<dbReference type="Gene3D" id="3.40.50.720">
    <property type="entry name" value="NAD(P)-binding Rossmann-like Domain"/>
    <property type="match status" value="1"/>
</dbReference>
<reference evidence="15" key="1">
    <citation type="journal article" date="2019" name="Int. J. Syst. Evol. Microbiol.">
        <title>The Global Catalogue of Microorganisms (GCM) 10K type strain sequencing project: providing services to taxonomists for standard genome sequencing and annotation.</title>
        <authorList>
            <consortium name="The Broad Institute Genomics Platform"/>
            <consortium name="The Broad Institute Genome Sequencing Center for Infectious Disease"/>
            <person name="Wu L."/>
            <person name="Ma J."/>
        </authorList>
    </citation>
    <scope>NUCLEOTIDE SEQUENCE [LARGE SCALE GENOMIC DNA]</scope>
    <source>
        <strain evidence="15">CCM 8903</strain>
    </source>
</reference>
<dbReference type="GO" id="GO:0004477">
    <property type="term" value="F:methenyltetrahydrofolate cyclohydrolase activity"/>
    <property type="evidence" value="ECO:0007669"/>
    <property type="project" value="UniProtKB-EC"/>
</dbReference>
<dbReference type="Gene3D" id="3.40.50.10860">
    <property type="entry name" value="Leucine Dehydrogenase, chain A, domain 1"/>
    <property type="match status" value="1"/>
</dbReference>
<dbReference type="HAMAP" id="MF_01576">
    <property type="entry name" value="THF_DHG_CYH"/>
    <property type="match status" value="1"/>
</dbReference>
<dbReference type="CDD" id="cd01080">
    <property type="entry name" value="NAD_bind_m-THF_DH_Cyclohyd"/>
    <property type="match status" value="1"/>
</dbReference>
<comment type="catalytic activity">
    <reaction evidence="11">
        <text>(6R)-5,10-methylene-5,6,7,8-tetrahydrofolate + NADP(+) = (6R)-5,10-methenyltetrahydrofolate + NADPH</text>
        <dbReference type="Rhea" id="RHEA:22812"/>
        <dbReference type="ChEBI" id="CHEBI:15636"/>
        <dbReference type="ChEBI" id="CHEBI:57455"/>
        <dbReference type="ChEBI" id="CHEBI:57783"/>
        <dbReference type="ChEBI" id="CHEBI:58349"/>
        <dbReference type="EC" id="1.5.1.5"/>
    </reaction>
</comment>
<evidence type="ECO:0000259" key="12">
    <source>
        <dbReference type="Pfam" id="PF00763"/>
    </source>
</evidence>
<accession>A0ABW4E779</accession>
<keyword evidence="7 11" id="KW-0560">Oxidoreductase</keyword>
<dbReference type="Proteomes" id="UP001597252">
    <property type="component" value="Unassembled WGS sequence"/>
</dbReference>
<comment type="pathway">
    <text evidence="1 11">One-carbon metabolism; tetrahydrofolate interconversion.</text>
</comment>
<evidence type="ECO:0000256" key="8">
    <source>
        <dbReference type="ARBA" id="ARBA00023102"/>
    </source>
</evidence>
<evidence type="ECO:0000256" key="4">
    <source>
        <dbReference type="ARBA" id="ARBA00022755"/>
    </source>
</evidence>
<dbReference type="InterPro" id="IPR020867">
    <property type="entry name" value="THF_DH/CycHdrlase_CS"/>
</dbReference>
<evidence type="ECO:0000256" key="9">
    <source>
        <dbReference type="ARBA" id="ARBA00023167"/>
    </source>
</evidence>
<dbReference type="EMBL" id="JBHTON010000007">
    <property type="protein sequence ID" value="MFD1484341.1"/>
    <property type="molecule type" value="Genomic_DNA"/>
</dbReference>
<keyword evidence="6 11" id="KW-0521">NADP</keyword>
<evidence type="ECO:0000256" key="11">
    <source>
        <dbReference type="HAMAP-Rule" id="MF_01576"/>
    </source>
</evidence>
<keyword evidence="3 11" id="KW-0028">Amino-acid biosynthesis</keyword>
<keyword evidence="5 11" id="KW-0378">Hydrolase</keyword>
<dbReference type="NCBIfam" id="NF010783">
    <property type="entry name" value="PRK14186.1"/>
    <property type="match status" value="1"/>
</dbReference>
<dbReference type="PROSITE" id="PS00766">
    <property type="entry name" value="THF_DHG_CYH_1"/>
    <property type="match status" value="1"/>
</dbReference>
<keyword evidence="2 11" id="KW-0554">One-carbon metabolism</keyword>
<comment type="function">
    <text evidence="11">Catalyzes the oxidation of 5,10-methylenetetrahydrofolate to 5,10-methenyltetrahydrofolate and then the hydrolysis of 5,10-methenyltetrahydrofolate to 10-formyltetrahydrofolate.</text>
</comment>
<comment type="caution">
    <text evidence="11">Lacks conserved residue(s) required for the propagation of feature annotation.</text>
</comment>
<dbReference type="Pfam" id="PF00763">
    <property type="entry name" value="THF_DHG_CYH"/>
    <property type="match status" value="1"/>
</dbReference>
<evidence type="ECO:0000256" key="6">
    <source>
        <dbReference type="ARBA" id="ARBA00022857"/>
    </source>
</evidence>
<comment type="subunit">
    <text evidence="11">Homodimer.</text>
</comment>
<proteinExistence type="inferred from homology"/>
<evidence type="ECO:0000256" key="5">
    <source>
        <dbReference type="ARBA" id="ARBA00022801"/>
    </source>
</evidence>
<keyword evidence="4 11" id="KW-0658">Purine biosynthesis</keyword>
<keyword evidence="10 11" id="KW-0511">Multifunctional enzyme</keyword>
<dbReference type="Pfam" id="PF02882">
    <property type="entry name" value="THF_DHG_CYH_C"/>
    <property type="match status" value="1"/>
</dbReference>
<dbReference type="SUPFAM" id="SSF51735">
    <property type="entry name" value="NAD(P)-binding Rossmann-fold domains"/>
    <property type="match status" value="1"/>
</dbReference>
<comment type="catalytic activity">
    <reaction evidence="11">
        <text>(6R)-5,10-methenyltetrahydrofolate + H2O = (6R)-10-formyltetrahydrofolate + H(+)</text>
        <dbReference type="Rhea" id="RHEA:23700"/>
        <dbReference type="ChEBI" id="CHEBI:15377"/>
        <dbReference type="ChEBI" id="CHEBI:15378"/>
        <dbReference type="ChEBI" id="CHEBI:57455"/>
        <dbReference type="ChEBI" id="CHEBI:195366"/>
        <dbReference type="EC" id="3.5.4.9"/>
    </reaction>
</comment>
<dbReference type="NCBIfam" id="NF008058">
    <property type="entry name" value="PRK10792.1"/>
    <property type="match status" value="1"/>
</dbReference>
<sequence length="285" mass="29903">MTTVLDGKKTADALMTDLKNTVTTLKAQGVTPALAVILVGDDPASAIYVRNKHRRAESLGIRSLQIQLPKTTTQAELLGRIADLNADSAIDGILVQLPLPAGIDEQAVIQSISPEKDVDGFHPINVGRLWTNLPGVVASTPYGIMALLAYYQIDVSGMNAVIVGRSNIVGRPMAALLLNHDATVTMTHSRTKALAEKTRAADLLVVATGRPEMITADMVKPGAIVIDVGMDRNAAGKLVGDVDYAGVAPVAGAITPVPGGVGPMTIASLMIQTVAIAKRRVHEQQ</sequence>
<feature type="binding site" evidence="11">
    <location>
        <begin position="164"/>
        <end position="166"/>
    </location>
    <ligand>
        <name>NADP(+)</name>
        <dbReference type="ChEBI" id="CHEBI:58349"/>
    </ligand>
</feature>
<dbReference type="PANTHER" id="PTHR48099:SF5">
    <property type="entry name" value="C-1-TETRAHYDROFOLATE SYNTHASE, CYTOPLASMIC"/>
    <property type="match status" value="1"/>
</dbReference>
<dbReference type="EC" id="1.5.1.5" evidence="11"/>
<keyword evidence="8 11" id="KW-0368">Histidine biosynthesis</keyword>
<feature type="domain" description="Tetrahydrofolate dehydrogenase/cyclohydrolase catalytic" evidence="12">
    <location>
        <begin position="5"/>
        <end position="119"/>
    </location>
</feature>
<evidence type="ECO:0000259" key="13">
    <source>
        <dbReference type="Pfam" id="PF02882"/>
    </source>
</evidence>
<evidence type="ECO:0000313" key="14">
    <source>
        <dbReference type="EMBL" id="MFD1484341.1"/>
    </source>
</evidence>
<comment type="similarity">
    <text evidence="11">Belongs to the tetrahydrofolate dehydrogenase/cyclohydrolase family.</text>
</comment>
<dbReference type="InterPro" id="IPR020630">
    <property type="entry name" value="THF_DH/CycHdrlase_cat_dom"/>
</dbReference>
<protein>
    <recommendedName>
        <fullName evidence="11">Bifunctional protein FolD</fullName>
    </recommendedName>
    <domain>
        <recommendedName>
            <fullName evidence="11">Methylenetetrahydrofolate dehydrogenase</fullName>
            <ecNumber evidence="11">1.5.1.5</ecNumber>
        </recommendedName>
    </domain>
    <domain>
        <recommendedName>
            <fullName evidence="11">Methenyltetrahydrofolate cyclohydrolase</fullName>
            <ecNumber evidence="11">3.5.4.9</ecNumber>
        </recommendedName>
    </domain>
</protein>
<evidence type="ECO:0000256" key="3">
    <source>
        <dbReference type="ARBA" id="ARBA00022605"/>
    </source>
</evidence>
<dbReference type="PRINTS" id="PR00085">
    <property type="entry name" value="THFDHDRGNASE"/>
</dbReference>
<dbReference type="PANTHER" id="PTHR48099">
    <property type="entry name" value="C-1-TETRAHYDROFOLATE SYNTHASE, CYTOPLASMIC-RELATED"/>
    <property type="match status" value="1"/>
</dbReference>
<keyword evidence="9 11" id="KW-0486">Methionine biosynthesis</keyword>
<evidence type="ECO:0000313" key="15">
    <source>
        <dbReference type="Proteomes" id="UP001597252"/>
    </source>
</evidence>
<evidence type="ECO:0000256" key="7">
    <source>
        <dbReference type="ARBA" id="ARBA00023002"/>
    </source>
</evidence>
<feature type="domain" description="Tetrahydrofolate dehydrogenase/cyclohydrolase NAD(P)-binding" evidence="13">
    <location>
        <begin position="139"/>
        <end position="280"/>
    </location>
</feature>
<evidence type="ECO:0000256" key="10">
    <source>
        <dbReference type="ARBA" id="ARBA00023268"/>
    </source>
</evidence>
<keyword evidence="15" id="KW-1185">Reference proteome</keyword>
<dbReference type="SUPFAM" id="SSF53223">
    <property type="entry name" value="Aminoacid dehydrogenase-like, N-terminal domain"/>
    <property type="match status" value="1"/>
</dbReference>
<comment type="caution">
    <text evidence="14">The sequence shown here is derived from an EMBL/GenBank/DDBJ whole genome shotgun (WGS) entry which is preliminary data.</text>
</comment>
<dbReference type="InterPro" id="IPR036291">
    <property type="entry name" value="NAD(P)-bd_dom_sf"/>
</dbReference>
<evidence type="ECO:0000256" key="1">
    <source>
        <dbReference type="ARBA" id="ARBA00004777"/>
    </source>
</evidence>
<dbReference type="InterPro" id="IPR046346">
    <property type="entry name" value="Aminoacid_DH-like_N_sf"/>
</dbReference>
<dbReference type="EC" id="3.5.4.9" evidence="11"/>